<sequence length="252" mass="28549">MSDRSSFSSRSSSSSTTSGHSRRERHRRPRRSEESLGGRSSRAPLAGSPHREDGLNVVPQAPEDLKTEVNRERVNLSEDEMVSFRNFARGTGPETRLRETWFGNLPMVNDVAAAAPRLDRKIKGKDMKVVLSENQAIQIHEGLYAALNLLALSSSSTIRGTDQEVTYRERTERIISVLIHDVTVCRRVAALESLKIPVTEIPGVRRRTLDLKSERHPHLDDERVHNLFPADMVREIKDVLKAKESKKSQPRW</sequence>
<feature type="compositionally biased region" description="Basic residues" evidence="1">
    <location>
        <begin position="20"/>
        <end position="30"/>
    </location>
</feature>
<dbReference type="WBParaSite" id="PDA_v2.g13682.t1">
    <property type="protein sequence ID" value="PDA_v2.g13682.t1"/>
    <property type="gene ID" value="PDA_v2.g13682"/>
</dbReference>
<name>A0A914PDX6_9BILA</name>
<reference evidence="3" key="1">
    <citation type="submission" date="2022-11" db="UniProtKB">
        <authorList>
            <consortium name="WormBaseParasite"/>
        </authorList>
    </citation>
    <scope>IDENTIFICATION</scope>
</reference>
<proteinExistence type="predicted"/>
<dbReference type="AlphaFoldDB" id="A0A914PDX6"/>
<protein>
    <submittedName>
        <fullName evidence="3">Uncharacterized protein</fullName>
    </submittedName>
</protein>
<keyword evidence="2" id="KW-1185">Reference proteome</keyword>
<dbReference type="Proteomes" id="UP000887578">
    <property type="component" value="Unplaced"/>
</dbReference>
<feature type="compositionally biased region" description="Low complexity" evidence="1">
    <location>
        <begin position="1"/>
        <end position="19"/>
    </location>
</feature>
<evidence type="ECO:0000256" key="1">
    <source>
        <dbReference type="SAM" id="MobiDB-lite"/>
    </source>
</evidence>
<accession>A0A914PDX6</accession>
<organism evidence="2 3">
    <name type="scientific">Panagrolaimus davidi</name>
    <dbReference type="NCBI Taxonomy" id="227884"/>
    <lineage>
        <taxon>Eukaryota</taxon>
        <taxon>Metazoa</taxon>
        <taxon>Ecdysozoa</taxon>
        <taxon>Nematoda</taxon>
        <taxon>Chromadorea</taxon>
        <taxon>Rhabditida</taxon>
        <taxon>Tylenchina</taxon>
        <taxon>Panagrolaimomorpha</taxon>
        <taxon>Panagrolaimoidea</taxon>
        <taxon>Panagrolaimidae</taxon>
        <taxon>Panagrolaimus</taxon>
    </lineage>
</organism>
<feature type="region of interest" description="Disordered" evidence="1">
    <location>
        <begin position="1"/>
        <end position="65"/>
    </location>
</feature>
<evidence type="ECO:0000313" key="3">
    <source>
        <dbReference type="WBParaSite" id="PDA_v2.g13682.t1"/>
    </source>
</evidence>
<evidence type="ECO:0000313" key="2">
    <source>
        <dbReference type="Proteomes" id="UP000887578"/>
    </source>
</evidence>